<keyword evidence="2" id="KW-0067">ATP-binding</keyword>
<gene>
    <name evidence="5" type="ORF">UFOPK1931_00517</name>
</gene>
<name>A0A6J6IFS8_9ZZZZ</name>
<accession>A0A6J6IFS8</accession>
<dbReference type="InterPro" id="IPR032781">
    <property type="entry name" value="ABC_tran_Xtn"/>
</dbReference>
<dbReference type="CDD" id="cd03221">
    <property type="entry name" value="ABCF_EF-3"/>
    <property type="match status" value="2"/>
</dbReference>
<dbReference type="GO" id="GO:0005524">
    <property type="term" value="F:ATP binding"/>
    <property type="evidence" value="ECO:0007669"/>
    <property type="project" value="UniProtKB-KW"/>
</dbReference>
<feature type="domain" description="ABC transporter" evidence="4">
    <location>
        <begin position="287"/>
        <end position="508"/>
    </location>
</feature>
<dbReference type="SMART" id="SM00382">
    <property type="entry name" value="AAA"/>
    <property type="match status" value="2"/>
</dbReference>
<evidence type="ECO:0000313" key="5">
    <source>
        <dbReference type="EMBL" id="CAB4620778.1"/>
    </source>
</evidence>
<dbReference type="GO" id="GO:0016887">
    <property type="term" value="F:ATP hydrolysis activity"/>
    <property type="evidence" value="ECO:0007669"/>
    <property type="project" value="InterPro"/>
</dbReference>
<feature type="domain" description="ABC transporter" evidence="4">
    <location>
        <begin position="5"/>
        <end position="223"/>
    </location>
</feature>
<evidence type="ECO:0000256" key="2">
    <source>
        <dbReference type="ARBA" id="ARBA00022840"/>
    </source>
</evidence>
<evidence type="ECO:0000256" key="1">
    <source>
        <dbReference type="ARBA" id="ARBA00022741"/>
    </source>
</evidence>
<dbReference type="PANTHER" id="PTHR42855:SF1">
    <property type="entry name" value="ABC TRANSPORTER DOMAIN-CONTAINING PROTEIN"/>
    <property type="match status" value="1"/>
</dbReference>
<dbReference type="InterPro" id="IPR003439">
    <property type="entry name" value="ABC_transporter-like_ATP-bd"/>
</dbReference>
<protein>
    <submittedName>
        <fullName evidence="5">Unannotated protein</fullName>
    </submittedName>
</protein>
<keyword evidence="3" id="KW-0175">Coiled coil</keyword>
<proteinExistence type="predicted"/>
<feature type="coiled-coil region" evidence="3">
    <location>
        <begin position="519"/>
        <end position="578"/>
    </location>
</feature>
<dbReference type="PROSITE" id="PS00211">
    <property type="entry name" value="ABC_TRANSPORTER_1"/>
    <property type="match status" value="2"/>
</dbReference>
<reference evidence="5" key="1">
    <citation type="submission" date="2020-05" db="EMBL/GenBank/DDBJ databases">
        <authorList>
            <person name="Chiriac C."/>
            <person name="Salcher M."/>
            <person name="Ghai R."/>
            <person name="Kavagutti S V."/>
        </authorList>
    </citation>
    <scope>NUCLEOTIDE SEQUENCE</scope>
</reference>
<dbReference type="Pfam" id="PF00005">
    <property type="entry name" value="ABC_tran"/>
    <property type="match status" value="2"/>
</dbReference>
<evidence type="ECO:0000256" key="3">
    <source>
        <dbReference type="SAM" id="Coils"/>
    </source>
</evidence>
<dbReference type="PANTHER" id="PTHR42855">
    <property type="entry name" value="ABC TRANSPORTER ATP-BINDING SUBUNIT"/>
    <property type="match status" value="1"/>
</dbReference>
<dbReference type="AlphaFoldDB" id="A0A6J6IFS8"/>
<dbReference type="InterPro" id="IPR017871">
    <property type="entry name" value="ABC_transporter-like_CS"/>
</dbReference>
<sequence>MAHLLGAERIRLSFATTEVFKDLTIGVQDGDRIGIVGKNGDGKSTLLRLFAKTQEPDSGQITKRSDVRIGMLDQVDDFLPDQSISQVVIGDLAEHEWAGNPKIRDIFAGLLADFDFDQKVAQLSGGQRRRVALAALLAGDWDILMLDEPTNHLDIEGVAWLAQHLKTRWGKASSGLLLVTHDRWFLDEVCNLTWEVHDGVIDIYDGGYAAYILERNERARSQAASESRRQNLLRKELAWLRRGAPARTTKPKFRIDAANELIANEPPPRDSVNLAKLATTRLGKDVLDIENLYYSIDGLQLLSDVTLRLGPGDRIGLLGANGAGKTTLLKLILGSLTPSKGRIKLGKTVVPAILSQEVRELDEFADQRIFELIAREKRTFVVDKKEVGISQLVEQLGFTSLQLQTPIGDLSGGQKRRLQLLRLLFGEPNLLILDEPTNDLDTDMLAQVEDLLDSWPGTLIVVSHDRYLLERVTDMQYALLGDGGLRHLPRGVDQYLELRKSGGVQEDAPVAKATSGAQDRASQKNLQRLERAIAKAEAEEIEVRANLEKHDPADYEGLAALAARASELATKRDQLEASWLAESENRA</sequence>
<dbReference type="SUPFAM" id="SSF52540">
    <property type="entry name" value="P-loop containing nucleoside triphosphate hydrolases"/>
    <property type="match status" value="2"/>
</dbReference>
<dbReference type="InterPro" id="IPR027417">
    <property type="entry name" value="P-loop_NTPase"/>
</dbReference>
<dbReference type="PROSITE" id="PS50893">
    <property type="entry name" value="ABC_TRANSPORTER_2"/>
    <property type="match status" value="2"/>
</dbReference>
<dbReference type="InterPro" id="IPR003593">
    <property type="entry name" value="AAA+_ATPase"/>
</dbReference>
<dbReference type="Gene3D" id="3.40.50.300">
    <property type="entry name" value="P-loop containing nucleotide triphosphate hydrolases"/>
    <property type="match status" value="2"/>
</dbReference>
<dbReference type="EMBL" id="CAEZVE010000083">
    <property type="protein sequence ID" value="CAB4620778.1"/>
    <property type="molecule type" value="Genomic_DNA"/>
</dbReference>
<dbReference type="Pfam" id="PF12848">
    <property type="entry name" value="ABC_tran_Xtn"/>
    <property type="match status" value="1"/>
</dbReference>
<dbReference type="InterPro" id="IPR051309">
    <property type="entry name" value="ABCF_ATPase"/>
</dbReference>
<keyword evidence="1" id="KW-0547">Nucleotide-binding</keyword>
<evidence type="ECO:0000259" key="4">
    <source>
        <dbReference type="PROSITE" id="PS50893"/>
    </source>
</evidence>
<organism evidence="5">
    <name type="scientific">freshwater metagenome</name>
    <dbReference type="NCBI Taxonomy" id="449393"/>
    <lineage>
        <taxon>unclassified sequences</taxon>
        <taxon>metagenomes</taxon>
        <taxon>ecological metagenomes</taxon>
    </lineage>
</organism>